<evidence type="ECO:0000256" key="1">
    <source>
        <dbReference type="ARBA" id="ARBA00004141"/>
    </source>
</evidence>
<reference evidence="8 9" key="1">
    <citation type="journal article" date="2016" name="Int. J. Syst. Evol. Microbiol.">
        <title>Paraphotobacterium marinum gen. nov., sp. nov., a member of the family Vibrionaceae, isolated from surface seawater.</title>
        <authorList>
            <person name="Huang Z."/>
            <person name="Dong C."/>
            <person name="Shao Z."/>
        </authorList>
    </citation>
    <scope>NUCLEOTIDE SEQUENCE [LARGE SCALE GENOMIC DNA]</scope>
    <source>
        <strain evidence="8 9">NSCS20N07D</strain>
    </source>
</reference>
<dbReference type="PROSITE" id="PS51012">
    <property type="entry name" value="ABC_TM2"/>
    <property type="match status" value="1"/>
</dbReference>
<evidence type="ECO:0000313" key="8">
    <source>
        <dbReference type="EMBL" id="ASK78715.1"/>
    </source>
</evidence>
<dbReference type="PIRSF" id="PIRSF006648">
    <property type="entry name" value="DrrB"/>
    <property type="match status" value="1"/>
</dbReference>
<proteinExistence type="inferred from homology"/>
<dbReference type="EMBL" id="CP022355">
    <property type="protein sequence ID" value="ASK78715.1"/>
    <property type="molecule type" value="Genomic_DNA"/>
</dbReference>
<dbReference type="PRINTS" id="PR00164">
    <property type="entry name" value="ABC2TRNSPORT"/>
</dbReference>
<evidence type="ECO:0000313" key="9">
    <source>
        <dbReference type="Proteomes" id="UP000242175"/>
    </source>
</evidence>
<keyword evidence="9" id="KW-1185">Reference proteome</keyword>
<dbReference type="NCBIfam" id="NF011648">
    <property type="entry name" value="PRK15066.1"/>
    <property type="match status" value="1"/>
</dbReference>
<dbReference type="Pfam" id="PF01061">
    <property type="entry name" value="ABC2_membrane"/>
    <property type="match status" value="1"/>
</dbReference>
<name>A0A220VEC1_9GAMM</name>
<evidence type="ECO:0000256" key="3">
    <source>
        <dbReference type="ARBA" id="ARBA00022692"/>
    </source>
</evidence>
<dbReference type="AlphaFoldDB" id="A0A220VEC1"/>
<feature type="transmembrane region" description="Helical" evidence="6">
    <location>
        <begin position="58"/>
        <end position="76"/>
    </location>
</feature>
<sequence length="256" mass="28792">MNPLYWVAFKTIVRKEYIRYMRIWGQTLIPPVMNTALYIIIFGHFLGNKIGTMAGVPYLEYLIPGMIISTIINNSYSNVVSSFYSSKSQKVVEELLVSPIPSYIIVWGYVMGGVSRSILVALLIGMMTTIFVPIHIYNVVVLISVTILTSLIFSLGGLINAVYAKTYDHVSFIPNFILTPLNYVGGVFYSITILPPFWSYLSHFNPIVYMVNAFRYGFIGKTDVSLTISYFVLISLSVILYIVACQLIKRGIGLKT</sequence>
<evidence type="ECO:0000256" key="4">
    <source>
        <dbReference type="ARBA" id="ARBA00022989"/>
    </source>
</evidence>
<protein>
    <recommendedName>
        <fullName evidence="6">Transport permease protein</fullName>
    </recommendedName>
</protein>
<dbReference type="KEGG" id="pmai:CF386_06745"/>
<dbReference type="InterPro" id="IPR000412">
    <property type="entry name" value="ABC_2_transport"/>
</dbReference>
<evidence type="ECO:0000256" key="6">
    <source>
        <dbReference type="RuleBase" id="RU361157"/>
    </source>
</evidence>
<feature type="transmembrane region" description="Helical" evidence="6">
    <location>
        <begin position="142"/>
        <end position="164"/>
    </location>
</feature>
<evidence type="ECO:0000256" key="5">
    <source>
        <dbReference type="ARBA" id="ARBA00023136"/>
    </source>
</evidence>
<keyword evidence="5 6" id="KW-0472">Membrane</keyword>
<gene>
    <name evidence="8" type="ORF">CF386_06745</name>
</gene>
<keyword evidence="3 6" id="KW-0812">Transmembrane</keyword>
<dbReference type="PANTHER" id="PTHR43332">
    <property type="entry name" value="INNER MEMBRANE TRANSPORT PERMEASE YADH-RELATED"/>
    <property type="match status" value="1"/>
</dbReference>
<accession>A0A220VEC1</accession>
<comment type="subcellular location">
    <subcellularLocation>
        <location evidence="6">Cell inner membrane</location>
        <topology evidence="6">Multi-pass membrane protein</topology>
    </subcellularLocation>
    <subcellularLocation>
        <location evidence="1">Membrane</location>
        <topology evidence="1">Multi-pass membrane protein</topology>
    </subcellularLocation>
</comment>
<dbReference type="InterPro" id="IPR052522">
    <property type="entry name" value="ABC-2_transport_permease"/>
</dbReference>
<comment type="caution">
    <text evidence="6">Lacks conserved residue(s) required for the propagation of feature annotation.</text>
</comment>
<dbReference type="GO" id="GO:0140359">
    <property type="term" value="F:ABC-type transporter activity"/>
    <property type="evidence" value="ECO:0007669"/>
    <property type="project" value="InterPro"/>
</dbReference>
<dbReference type="InterPro" id="IPR047817">
    <property type="entry name" value="ABC2_TM_bact-type"/>
</dbReference>
<dbReference type="PANTHER" id="PTHR43332:SF2">
    <property type="entry name" value="INNER MEMBRANE TRANSPORT PERMEASE YADH"/>
    <property type="match status" value="1"/>
</dbReference>
<dbReference type="RefSeq" id="WP_089073623.1">
    <property type="nucleotide sequence ID" value="NZ_CBCSAM010000001.1"/>
</dbReference>
<dbReference type="OrthoDB" id="9804001at2"/>
<organism evidence="8 9">
    <name type="scientific">Paraphotobacterium marinum</name>
    <dbReference type="NCBI Taxonomy" id="1755811"/>
    <lineage>
        <taxon>Bacteria</taxon>
        <taxon>Pseudomonadati</taxon>
        <taxon>Pseudomonadota</taxon>
        <taxon>Gammaproteobacteria</taxon>
        <taxon>Vibrionales</taxon>
        <taxon>Vibrionaceae</taxon>
        <taxon>Paraphotobacterium</taxon>
    </lineage>
</organism>
<feature type="transmembrane region" description="Helical" evidence="6">
    <location>
        <begin position="23"/>
        <end position="46"/>
    </location>
</feature>
<keyword evidence="6" id="KW-0813">Transport</keyword>
<evidence type="ECO:0000259" key="7">
    <source>
        <dbReference type="PROSITE" id="PS51012"/>
    </source>
</evidence>
<feature type="domain" description="ABC transmembrane type-2" evidence="7">
    <location>
        <begin position="22"/>
        <end position="251"/>
    </location>
</feature>
<evidence type="ECO:0000256" key="2">
    <source>
        <dbReference type="ARBA" id="ARBA00007783"/>
    </source>
</evidence>
<dbReference type="GO" id="GO:0043190">
    <property type="term" value="C:ATP-binding cassette (ABC) transporter complex"/>
    <property type="evidence" value="ECO:0007669"/>
    <property type="project" value="InterPro"/>
</dbReference>
<feature type="transmembrane region" description="Helical" evidence="6">
    <location>
        <begin position="176"/>
        <end position="198"/>
    </location>
</feature>
<feature type="transmembrane region" description="Helical" evidence="6">
    <location>
        <begin position="228"/>
        <end position="248"/>
    </location>
</feature>
<comment type="similarity">
    <text evidence="2 6">Belongs to the ABC-2 integral membrane protein family.</text>
</comment>
<keyword evidence="6" id="KW-1003">Cell membrane</keyword>
<dbReference type="Proteomes" id="UP000242175">
    <property type="component" value="Chromosome large"/>
</dbReference>
<dbReference type="InterPro" id="IPR013525">
    <property type="entry name" value="ABC2_TM"/>
</dbReference>
<keyword evidence="4 6" id="KW-1133">Transmembrane helix</keyword>